<dbReference type="OrthoDB" id="76265at2759"/>
<keyword evidence="2" id="KW-1185">Reference proteome</keyword>
<dbReference type="Pfam" id="PF11397">
    <property type="entry name" value="GlcNAc"/>
    <property type="match status" value="2"/>
</dbReference>
<dbReference type="InterPro" id="IPR029044">
    <property type="entry name" value="Nucleotide-diphossugar_trans"/>
</dbReference>
<dbReference type="PANTHER" id="PTHR34496">
    <property type="entry name" value="GLCNAC TRANSFERASE-RELATED"/>
    <property type="match status" value="1"/>
</dbReference>
<gene>
    <name evidence="1" type="primary">gnt1</name>
    <name evidence="1" type="ORF">DFA_01363</name>
</gene>
<sequence length="342" mass="39995">MSQTDNTIFVSIASYRDPECQWTIKNLFENADQPDNVYIGVCWQYDMKDNQDQQCFVYTSDRFDKQVRRIDLHFTEAKGPCLARHLAQTLWKDEKYFLQIDSHMRFIKGWDSKLIEMIEQCPLSKPIITCYPMGYTLPNNVPKHTYPTVLVADRFAEDTMIRMTGKLISKPLKQPFTSRFWVSGFSFSSSAVIKEVPYDPHLDHLFFGEEMIMTARLWTSGWNFYSPPIALVFHLWKRDYRTTFRDDCSTPVHQAIQKEKEQQSRNRINHILQNQVTANLDTESIHYSLGSERTLEQYKQFSGVDLIKKEINQFAKLGGMHESDFLNSIIELAIKSQQGVPI</sequence>
<dbReference type="InterPro" id="IPR021067">
    <property type="entry name" value="Glycosyltransferase"/>
</dbReference>
<dbReference type="Proteomes" id="UP000007797">
    <property type="component" value="Unassembled WGS sequence"/>
</dbReference>
<organism evidence="1 2">
    <name type="scientific">Cavenderia fasciculata</name>
    <name type="common">Slime mold</name>
    <name type="synonym">Dictyostelium fasciculatum</name>
    <dbReference type="NCBI Taxonomy" id="261658"/>
    <lineage>
        <taxon>Eukaryota</taxon>
        <taxon>Amoebozoa</taxon>
        <taxon>Evosea</taxon>
        <taxon>Eumycetozoa</taxon>
        <taxon>Dictyostelia</taxon>
        <taxon>Acytosteliales</taxon>
        <taxon>Cavenderiaceae</taxon>
        <taxon>Cavenderia</taxon>
    </lineage>
</organism>
<evidence type="ECO:0000313" key="2">
    <source>
        <dbReference type="Proteomes" id="UP000007797"/>
    </source>
</evidence>
<dbReference type="GeneID" id="14872849"/>
<protein>
    <submittedName>
        <fullName evidence="1">GlcNAc transferase</fullName>
    </submittedName>
</protein>
<dbReference type="STRING" id="1054147.F4PSE7"/>
<evidence type="ECO:0000313" key="1">
    <source>
        <dbReference type="EMBL" id="EGG21477.1"/>
    </source>
</evidence>
<keyword evidence="1" id="KW-0808">Transferase</keyword>
<dbReference type="GO" id="GO:0033830">
    <property type="term" value="F:Skp1-protein-hydroxyproline N-acetylglucosaminyltransferase activity"/>
    <property type="evidence" value="ECO:0007669"/>
    <property type="project" value="EnsemblProtists"/>
</dbReference>
<dbReference type="AlphaFoldDB" id="F4PSE7"/>
<dbReference type="SUPFAM" id="SSF53448">
    <property type="entry name" value="Nucleotide-diphospho-sugar transferases"/>
    <property type="match status" value="1"/>
</dbReference>
<dbReference type="KEGG" id="dfa:DFA_01363"/>
<proteinExistence type="predicted"/>
<dbReference type="PANTHER" id="PTHR34496:SF9">
    <property type="entry name" value="[SKP1-PROTEIN]-HYDROXYPROLINE N-ACETYLGLUCOSAMINYLTRANSFERASE"/>
    <property type="match status" value="1"/>
</dbReference>
<dbReference type="Gene3D" id="3.90.550.10">
    <property type="entry name" value="Spore Coat Polysaccharide Biosynthesis Protein SpsA, Chain A"/>
    <property type="match status" value="1"/>
</dbReference>
<name>F4PSE7_CACFS</name>
<accession>F4PSE7</accession>
<dbReference type="RefSeq" id="XP_004359327.1">
    <property type="nucleotide sequence ID" value="XM_004359270.1"/>
</dbReference>
<dbReference type="GO" id="GO:0005737">
    <property type="term" value="C:cytoplasm"/>
    <property type="evidence" value="ECO:0007669"/>
    <property type="project" value="EnsemblProtists"/>
</dbReference>
<dbReference type="GO" id="GO:0010265">
    <property type="term" value="P:SCF complex assembly"/>
    <property type="evidence" value="ECO:0007669"/>
    <property type="project" value="EnsemblProtists"/>
</dbReference>
<reference evidence="2" key="1">
    <citation type="journal article" date="2011" name="Genome Res.">
        <title>Phylogeny-wide analysis of social amoeba genomes highlights ancient origins for complex intercellular communication.</title>
        <authorList>
            <person name="Heidel A.J."/>
            <person name="Lawal H.M."/>
            <person name="Felder M."/>
            <person name="Schilde C."/>
            <person name="Helps N.R."/>
            <person name="Tunggal B."/>
            <person name="Rivero F."/>
            <person name="John U."/>
            <person name="Schleicher M."/>
            <person name="Eichinger L."/>
            <person name="Platzer M."/>
            <person name="Noegel A.A."/>
            <person name="Schaap P."/>
            <person name="Gloeckner G."/>
        </authorList>
    </citation>
    <scope>NUCLEOTIDE SEQUENCE [LARGE SCALE GENOMIC DNA]</scope>
    <source>
        <strain evidence="2">SH3</strain>
    </source>
</reference>
<dbReference type="OMA" id="WHEYTRR"/>
<dbReference type="EMBL" id="GL883010">
    <property type="protein sequence ID" value="EGG21477.1"/>
    <property type="molecule type" value="Genomic_DNA"/>
</dbReference>